<keyword evidence="1" id="KW-0378">Hydrolase</keyword>
<name>A0ACC3ACU6_9EURO</name>
<protein>
    <submittedName>
        <fullName evidence="1">RNA exonuclease 3</fullName>
    </submittedName>
</protein>
<evidence type="ECO:0000313" key="2">
    <source>
        <dbReference type="Proteomes" id="UP001172386"/>
    </source>
</evidence>
<keyword evidence="1" id="KW-0540">Nuclease</keyword>
<comment type="caution">
    <text evidence="1">The sequence shown here is derived from an EMBL/GenBank/DDBJ whole genome shotgun (WGS) entry which is preliminary data.</text>
</comment>
<dbReference type="Proteomes" id="UP001172386">
    <property type="component" value="Unassembled WGS sequence"/>
</dbReference>
<keyword evidence="1" id="KW-0269">Exonuclease</keyword>
<sequence length="653" mass="72073">MFSSRGLFKDKPCPGGHNCTLQNCLFKHEDLFTGQDMSVGKQEYDPASVITPESPPPAKRRRLESPETSGQNGIQSKRLRISDNKPLENDSSVVPKPNEKLGIPLSSKTPPTRTMNGLSQSAIHAAPASKQTSTSSSSSSTTNTPPRVTGKPLLSQNRPISPPSTARQKTTPPSQLKPKPLKAEELIPRKVQRDPVAFPQRVFILKQLHKQIDSINKKLGHASADQQSNFLLTEQEVIKQALDEEESAANSSPSGDGYKHAIQGRIGFFKGMDMSRWNGWVGSTWRATTPASKPTTEVTKDGKVKTGLANKEEEITIVKHLRTGLNSVAQYGWVIKAPTDQEIAGAKRALAISGGVETCDRCGTKFTVYPGRNSEGKFTSKGPCRYHWARAPHKRATSEGVYDCCGAVAGSEGCTVAEDHVFKVSDPKRLAALWQFETTPAPKHGKEKQPVTFDCEMCYTTKGMELVRLTAISWPEKVVLLDILVRPIGDLLDLNTRFSGVSKDLYYNAPSYGTRALSPPSQINDNEPPPLEKVASPLAARQLLFDFLDTETPLIGHAIDNDLNVCRIIHPFVIDTVLLFPHPRGLPIRYKLKDLAQKYLNRKIQTGNEEGHDSREDSEATGDLVLVKVAERWADMKRKGWYWKDGKLFPGKP</sequence>
<evidence type="ECO:0000313" key="1">
    <source>
        <dbReference type="EMBL" id="KAJ9659835.1"/>
    </source>
</evidence>
<reference evidence="1" key="1">
    <citation type="submission" date="2022-10" db="EMBL/GenBank/DDBJ databases">
        <title>Culturing micro-colonial fungi from biological soil crusts in the Mojave desert and describing Neophaeococcomyces mojavensis, and introducing the new genera and species Taxawa tesnikishii.</title>
        <authorList>
            <person name="Kurbessoian T."/>
            <person name="Stajich J.E."/>
        </authorList>
    </citation>
    <scope>NUCLEOTIDE SEQUENCE</scope>
    <source>
        <strain evidence="1">JES_112</strain>
    </source>
</reference>
<organism evidence="1 2">
    <name type="scientific">Neophaeococcomyces mojaviensis</name>
    <dbReference type="NCBI Taxonomy" id="3383035"/>
    <lineage>
        <taxon>Eukaryota</taxon>
        <taxon>Fungi</taxon>
        <taxon>Dikarya</taxon>
        <taxon>Ascomycota</taxon>
        <taxon>Pezizomycotina</taxon>
        <taxon>Eurotiomycetes</taxon>
        <taxon>Chaetothyriomycetidae</taxon>
        <taxon>Chaetothyriales</taxon>
        <taxon>Chaetothyriales incertae sedis</taxon>
        <taxon>Neophaeococcomyces</taxon>
    </lineage>
</organism>
<dbReference type="EMBL" id="JAPDRQ010000036">
    <property type="protein sequence ID" value="KAJ9659835.1"/>
    <property type="molecule type" value="Genomic_DNA"/>
</dbReference>
<gene>
    <name evidence="1" type="primary">REX3</name>
    <name evidence="1" type="ORF">H2198_002904</name>
</gene>
<proteinExistence type="predicted"/>
<accession>A0ACC3ACU6</accession>
<keyword evidence="2" id="KW-1185">Reference proteome</keyword>